<name>A0ABW7XPE9_9MICO</name>
<dbReference type="Pfam" id="PF00383">
    <property type="entry name" value="dCMP_cyt_deam_1"/>
    <property type="match status" value="1"/>
</dbReference>
<proteinExistence type="predicted"/>
<evidence type="ECO:0000313" key="2">
    <source>
        <dbReference type="EMBL" id="MFI2489406.1"/>
    </source>
</evidence>
<evidence type="ECO:0000313" key="3">
    <source>
        <dbReference type="Proteomes" id="UP001611580"/>
    </source>
</evidence>
<comment type="caution">
    <text evidence="2">The sequence shown here is derived from an EMBL/GenBank/DDBJ whole genome shotgun (WGS) entry which is preliminary data.</text>
</comment>
<dbReference type="SUPFAM" id="SSF53927">
    <property type="entry name" value="Cytidine deaminase-like"/>
    <property type="match status" value="1"/>
</dbReference>
<protein>
    <submittedName>
        <fullName evidence="2">Nucleoside deaminase</fullName>
        <ecNumber evidence="2">3.5.4.33</ecNumber>
    </submittedName>
</protein>
<dbReference type="PROSITE" id="PS51747">
    <property type="entry name" value="CYT_DCMP_DEAMINASES_2"/>
    <property type="match status" value="1"/>
</dbReference>
<dbReference type="PANTHER" id="PTHR11079">
    <property type="entry name" value="CYTOSINE DEAMINASE FAMILY MEMBER"/>
    <property type="match status" value="1"/>
</dbReference>
<evidence type="ECO:0000259" key="1">
    <source>
        <dbReference type="PROSITE" id="PS51747"/>
    </source>
</evidence>
<dbReference type="EC" id="3.5.4.33" evidence="2"/>
<gene>
    <name evidence="2" type="ORF">ACH47X_21015</name>
</gene>
<sequence>MSSAPDTSGTPPRASVGPEDAAWLARAVEVASRNVADGGGPFGAVVVRDGAEIAAAGNRVTRDLDPTAHAEVVAIRAACQELGTFSLAGTTLYASCEPCPLCLSAALWARVDRVVFAADRHDAERAGFDDREFYELLDRDRSTWPNPVVEHRIERAGEPFEAWREHTTRVPY</sequence>
<dbReference type="Gene3D" id="3.40.140.10">
    <property type="entry name" value="Cytidine Deaminase, domain 2"/>
    <property type="match status" value="1"/>
</dbReference>
<feature type="domain" description="CMP/dCMP-type deaminase" evidence="1">
    <location>
        <begin position="18"/>
        <end position="131"/>
    </location>
</feature>
<dbReference type="Proteomes" id="UP001611580">
    <property type="component" value="Unassembled WGS sequence"/>
</dbReference>
<dbReference type="RefSeq" id="WP_142038063.1">
    <property type="nucleotide sequence ID" value="NZ_JBIRYI010000014.1"/>
</dbReference>
<keyword evidence="2" id="KW-0378">Hydrolase</keyword>
<dbReference type="EMBL" id="JBIRYI010000014">
    <property type="protein sequence ID" value="MFI2489406.1"/>
    <property type="molecule type" value="Genomic_DNA"/>
</dbReference>
<dbReference type="PANTHER" id="PTHR11079:SF161">
    <property type="entry name" value="CMP_DCMP-TYPE DEAMINASE DOMAIN-CONTAINING PROTEIN"/>
    <property type="match status" value="1"/>
</dbReference>
<keyword evidence="3" id="KW-1185">Reference proteome</keyword>
<dbReference type="CDD" id="cd01285">
    <property type="entry name" value="nucleoside_deaminase"/>
    <property type="match status" value="1"/>
</dbReference>
<organism evidence="2 3">
    <name type="scientific">Promicromonospora kroppenstedtii</name>
    <dbReference type="NCBI Taxonomy" id="440482"/>
    <lineage>
        <taxon>Bacteria</taxon>
        <taxon>Bacillati</taxon>
        <taxon>Actinomycetota</taxon>
        <taxon>Actinomycetes</taxon>
        <taxon>Micrococcales</taxon>
        <taxon>Promicromonosporaceae</taxon>
        <taxon>Promicromonospora</taxon>
    </lineage>
</organism>
<dbReference type="InterPro" id="IPR002125">
    <property type="entry name" value="CMP_dCMP_dom"/>
</dbReference>
<dbReference type="InterPro" id="IPR016193">
    <property type="entry name" value="Cytidine_deaminase-like"/>
</dbReference>
<dbReference type="GO" id="GO:0052717">
    <property type="term" value="F:tRNA-specific adenosine-34 deaminase activity"/>
    <property type="evidence" value="ECO:0007669"/>
    <property type="project" value="UniProtKB-EC"/>
</dbReference>
<reference evidence="2 3" key="1">
    <citation type="submission" date="2024-10" db="EMBL/GenBank/DDBJ databases">
        <title>The Natural Products Discovery Center: Release of the First 8490 Sequenced Strains for Exploring Actinobacteria Biosynthetic Diversity.</title>
        <authorList>
            <person name="Kalkreuter E."/>
            <person name="Kautsar S.A."/>
            <person name="Yang D."/>
            <person name="Bader C.D."/>
            <person name="Teijaro C.N."/>
            <person name="Fluegel L."/>
            <person name="Davis C.M."/>
            <person name="Simpson J.R."/>
            <person name="Lauterbach L."/>
            <person name="Steele A.D."/>
            <person name="Gui C."/>
            <person name="Meng S."/>
            <person name="Li G."/>
            <person name="Viehrig K."/>
            <person name="Ye F."/>
            <person name="Su P."/>
            <person name="Kiefer A.F."/>
            <person name="Nichols A."/>
            <person name="Cepeda A.J."/>
            <person name="Yan W."/>
            <person name="Fan B."/>
            <person name="Jiang Y."/>
            <person name="Adhikari A."/>
            <person name="Zheng C.-J."/>
            <person name="Schuster L."/>
            <person name="Cowan T.M."/>
            <person name="Smanski M.J."/>
            <person name="Chevrette M.G."/>
            <person name="De Carvalho L.P.S."/>
            <person name="Shen B."/>
        </authorList>
    </citation>
    <scope>NUCLEOTIDE SEQUENCE [LARGE SCALE GENOMIC DNA]</scope>
    <source>
        <strain evidence="2 3">NPDC019481</strain>
    </source>
</reference>
<accession>A0ABW7XPE9</accession>